<reference evidence="2" key="1">
    <citation type="submission" date="2014-12" db="EMBL/GenBank/DDBJ databases">
        <title>Genome Sequence of Valsa Canker Pathogens Uncovers a Specific Adaption of Colonization on Woody Bark.</title>
        <authorList>
            <person name="Yin Z."/>
            <person name="Liu H."/>
            <person name="Gao X."/>
            <person name="Li Z."/>
            <person name="Song N."/>
            <person name="Ke X."/>
            <person name="Dai Q."/>
            <person name="Wu Y."/>
            <person name="Sun Y."/>
            <person name="Xu J.-R."/>
            <person name="Kang Z.K."/>
            <person name="Wang L."/>
            <person name="Huang L."/>
        </authorList>
    </citation>
    <scope>NUCLEOTIDE SEQUENCE [LARGE SCALE GENOMIC DNA]</scope>
    <source>
        <strain evidence="2">03-8</strain>
    </source>
</reference>
<proteinExistence type="predicted"/>
<gene>
    <name evidence="2" type="ORF">VM1G_02579</name>
</gene>
<feature type="chain" id="PRO_5008266822" evidence="1">
    <location>
        <begin position="18"/>
        <end position="100"/>
    </location>
</feature>
<sequence>MRLTALLSLALPAVALAQNATTTSSATPSATPDYEAICESQAYGYADYCPQCLSQCEGSAYAEQCYYSVFTAINEIESDCEAHSGWNCEQTAVDDVCTDS</sequence>
<evidence type="ECO:0000256" key="1">
    <source>
        <dbReference type="SAM" id="SignalP"/>
    </source>
</evidence>
<dbReference type="AlphaFoldDB" id="A0A194VSG2"/>
<name>A0A194VSG2_CYTMA</name>
<keyword evidence="3" id="KW-1185">Reference proteome</keyword>
<feature type="signal peptide" evidence="1">
    <location>
        <begin position="1"/>
        <end position="17"/>
    </location>
</feature>
<protein>
    <submittedName>
        <fullName evidence="2">Uncharacterized protein</fullName>
    </submittedName>
</protein>
<dbReference type="OrthoDB" id="2281372at2759"/>
<evidence type="ECO:0000313" key="2">
    <source>
        <dbReference type="EMBL" id="KUI67139.1"/>
    </source>
</evidence>
<accession>A0A194VSG2</accession>
<dbReference type="EMBL" id="CM003100">
    <property type="protein sequence ID" value="KUI67139.1"/>
    <property type="molecule type" value="Genomic_DNA"/>
</dbReference>
<organism evidence="2 3">
    <name type="scientific">Cytospora mali</name>
    <name type="common">Apple Valsa canker fungus</name>
    <name type="synonym">Valsa mali</name>
    <dbReference type="NCBI Taxonomy" id="578113"/>
    <lineage>
        <taxon>Eukaryota</taxon>
        <taxon>Fungi</taxon>
        <taxon>Dikarya</taxon>
        <taxon>Ascomycota</taxon>
        <taxon>Pezizomycotina</taxon>
        <taxon>Sordariomycetes</taxon>
        <taxon>Sordariomycetidae</taxon>
        <taxon>Diaporthales</taxon>
        <taxon>Cytosporaceae</taxon>
        <taxon>Cytospora</taxon>
    </lineage>
</organism>
<keyword evidence="1" id="KW-0732">Signal</keyword>
<evidence type="ECO:0000313" key="3">
    <source>
        <dbReference type="Proteomes" id="UP000078559"/>
    </source>
</evidence>
<dbReference type="Proteomes" id="UP000078559">
    <property type="component" value="Chromosome 3"/>
</dbReference>